<dbReference type="InterPro" id="IPR000600">
    <property type="entry name" value="ROK"/>
</dbReference>
<dbReference type="Gene3D" id="3.30.420.40">
    <property type="match status" value="2"/>
</dbReference>
<evidence type="ECO:0000313" key="3">
    <source>
        <dbReference type="Proteomes" id="UP000185696"/>
    </source>
</evidence>
<name>A0A7Z0WN94_9PSEU</name>
<dbReference type="InterPro" id="IPR049874">
    <property type="entry name" value="ROK_cs"/>
</dbReference>
<dbReference type="SUPFAM" id="SSF53067">
    <property type="entry name" value="Actin-like ATPase domain"/>
    <property type="match status" value="1"/>
</dbReference>
<dbReference type="EMBL" id="MSIF01000004">
    <property type="protein sequence ID" value="OLF11542.1"/>
    <property type="molecule type" value="Genomic_DNA"/>
</dbReference>
<comment type="caution">
    <text evidence="2">The sequence shown here is derived from an EMBL/GenBank/DDBJ whole genome shotgun (WGS) entry which is preliminary data.</text>
</comment>
<dbReference type="OrthoDB" id="3189808at2"/>
<dbReference type="InterPro" id="IPR036390">
    <property type="entry name" value="WH_DNA-bd_sf"/>
</dbReference>
<dbReference type="Gene3D" id="1.10.10.10">
    <property type="entry name" value="Winged helix-like DNA-binding domain superfamily/Winged helix DNA-binding domain"/>
    <property type="match status" value="1"/>
</dbReference>
<dbReference type="AlphaFoldDB" id="A0A7Z0WN94"/>
<keyword evidence="3" id="KW-1185">Reference proteome</keyword>
<dbReference type="InterPro" id="IPR036388">
    <property type="entry name" value="WH-like_DNA-bd_sf"/>
</dbReference>
<dbReference type="PROSITE" id="PS01125">
    <property type="entry name" value="ROK"/>
    <property type="match status" value="1"/>
</dbReference>
<dbReference type="Proteomes" id="UP000185696">
    <property type="component" value="Unassembled WGS sequence"/>
</dbReference>
<sequence>MDDVNRRTGTGSAASPGNVVAVLRDLGPVTRQQLQQHLGLSRATLVERLDVLARHRLVTTVGLRASSGGRPAQLLAVDRTSRVAVVGAVGATLVSVGVADLRGTVLAERTERLPPGHTPDDVLPWLLDTARDQLRTLGRQGDLAAAGLAVPGQIDQRTGISVMPPTMTAWRDQPLRTPLAEGLSVDVQLENDANALAYGEYLAADAPRATVLGVSVGSGIGAGVVIGGRPHRGATGCAGEIGHIRIEDREERCTCGRHGCVAALASGTALVRRLRFDGVRTIPDVIRRVSTGEQFASDLAHEAGRLVGTVLATVVTILNPDLVRVGGEIGSLPPFLAGLTSTLREQAHEVAARGLDIGPAVLGERAQLVGLAGLAAEAVLAPAAVDRLAAG</sequence>
<evidence type="ECO:0000256" key="1">
    <source>
        <dbReference type="ARBA" id="ARBA00006479"/>
    </source>
</evidence>
<dbReference type="PANTHER" id="PTHR18964:SF173">
    <property type="entry name" value="GLUCOKINASE"/>
    <property type="match status" value="1"/>
</dbReference>
<dbReference type="SUPFAM" id="SSF46785">
    <property type="entry name" value="Winged helix' DNA-binding domain"/>
    <property type="match status" value="1"/>
</dbReference>
<reference evidence="2 3" key="1">
    <citation type="submission" date="2016-12" db="EMBL/GenBank/DDBJ databases">
        <title>The draft genome sequence of Actinophytocola xinjiangensis.</title>
        <authorList>
            <person name="Wang W."/>
            <person name="Yuan L."/>
        </authorList>
    </citation>
    <scope>NUCLEOTIDE SEQUENCE [LARGE SCALE GENOMIC DNA]</scope>
    <source>
        <strain evidence="2 3">CGMCC 4.4663</strain>
    </source>
</reference>
<dbReference type="PANTHER" id="PTHR18964">
    <property type="entry name" value="ROK (REPRESSOR, ORF, KINASE) FAMILY"/>
    <property type="match status" value="1"/>
</dbReference>
<gene>
    <name evidence="2" type="ORF">BLA60_11330</name>
</gene>
<proteinExistence type="inferred from homology"/>
<dbReference type="Pfam" id="PF00480">
    <property type="entry name" value="ROK"/>
    <property type="match status" value="1"/>
</dbReference>
<protein>
    <submittedName>
        <fullName evidence="2">Transcriptional regulator</fullName>
    </submittedName>
</protein>
<comment type="similarity">
    <text evidence="1">Belongs to the ROK (NagC/XylR) family.</text>
</comment>
<evidence type="ECO:0000313" key="2">
    <source>
        <dbReference type="EMBL" id="OLF11542.1"/>
    </source>
</evidence>
<dbReference type="InterPro" id="IPR043129">
    <property type="entry name" value="ATPase_NBD"/>
</dbReference>
<accession>A0A7Z0WN94</accession>
<organism evidence="2 3">
    <name type="scientific">Actinophytocola xinjiangensis</name>
    <dbReference type="NCBI Taxonomy" id="485602"/>
    <lineage>
        <taxon>Bacteria</taxon>
        <taxon>Bacillati</taxon>
        <taxon>Actinomycetota</taxon>
        <taxon>Actinomycetes</taxon>
        <taxon>Pseudonocardiales</taxon>
        <taxon>Pseudonocardiaceae</taxon>
    </lineage>
</organism>